<keyword evidence="1" id="KW-0472">Membrane</keyword>
<dbReference type="GO" id="GO:0016020">
    <property type="term" value="C:membrane"/>
    <property type="evidence" value="ECO:0007669"/>
    <property type="project" value="TreeGrafter"/>
</dbReference>
<dbReference type="Pfam" id="PF01757">
    <property type="entry name" value="Acyl_transf_3"/>
    <property type="match status" value="1"/>
</dbReference>
<feature type="transmembrane region" description="Helical" evidence="1">
    <location>
        <begin position="41"/>
        <end position="62"/>
    </location>
</feature>
<protein>
    <submittedName>
        <fullName evidence="3">Acyltransferase</fullName>
    </submittedName>
</protein>
<feature type="transmembrane region" description="Helical" evidence="1">
    <location>
        <begin position="83"/>
        <end position="102"/>
    </location>
</feature>
<reference evidence="3" key="2">
    <citation type="submission" date="2018-07" db="EMBL/GenBank/DDBJ databases">
        <authorList>
            <consortium name="NCBI Pathogen Detection Project"/>
        </authorList>
    </citation>
    <scope>NUCLEOTIDE SEQUENCE</scope>
    <source>
        <strain evidence="3">12-0584</strain>
    </source>
</reference>
<reference evidence="3" key="1">
    <citation type="journal article" date="2018" name="Genome Biol.">
        <title>SKESA: strategic k-mer extension for scrupulous assemblies.</title>
        <authorList>
            <person name="Souvorov A."/>
            <person name="Agarwala R."/>
            <person name="Lipman D.J."/>
        </authorList>
    </citation>
    <scope>NUCLEOTIDE SEQUENCE</scope>
    <source>
        <strain evidence="3">12-0584</strain>
    </source>
</reference>
<feature type="domain" description="Acyltransferase 3" evidence="2">
    <location>
        <begin position="7"/>
        <end position="119"/>
    </location>
</feature>
<gene>
    <name evidence="3" type="ORF">G9332_002397</name>
</gene>
<dbReference type="PANTHER" id="PTHR23028">
    <property type="entry name" value="ACETYLTRANSFERASE"/>
    <property type="match status" value="1"/>
</dbReference>
<keyword evidence="1" id="KW-1133">Transmembrane helix</keyword>
<keyword evidence="3" id="KW-0808">Transferase</keyword>
<comment type="caution">
    <text evidence="3">The sequence shown here is derived from an EMBL/GenBank/DDBJ whole genome shotgun (WGS) entry which is preliminary data.</text>
</comment>
<keyword evidence="1" id="KW-0812">Transmembrane</keyword>
<dbReference type="InterPro" id="IPR050879">
    <property type="entry name" value="Acyltransferase_3"/>
</dbReference>
<sequence length="131" mass="14875">MKTKKLYGIESLRGIAALAVAIGHNRGLFGQVDQWSFMDRITANAIFGVELFFIISGFIISYSTKNITNRSLNNTLSFLIKRFFRIYPVYAIILSVYIFLFYHNVYTGASWSGVFSLNNIIKSFLLIPLDG</sequence>
<feature type="non-terminal residue" evidence="3">
    <location>
        <position position="131"/>
    </location>
</feature>
<name>A0A752RW06_SALET</name>
<evidence type="ECO:0000313" key="3">
    <source>
        <dbReference type="EMBL" id="HAF7724174.1"/>
    </source>
</evidence>
<dbReference type="GO" id="GO:0000271">
    <property type="term" value="P:polysaccharide biosynthetic process"/>
    <property type="evidence" value="ECO:0007669"/>
    <property type="project" value="TreeGrafter"/>
</dbReference>
<accession>A0A752RW06</accession>
<dbReference type="PANTHER" id="PTHR23028:SF131">
    <property type="entry name" value="BLR2367 PROTEIN"/>
    <property type="match status" value="1"/>
</dbReference>
<proteinExistence type="predicted"/>
<evidence type="ECO:0000256" key="1">
    <source>
        <dbReference type="SAM" id="Phobius"/>
    </source>
</evidence>
<keyword evidence="3" id="KW-0012">Acyltransferase</keyword>
<dbReference type="GO" id="GO:0016747">
    <property type="term" value="F:acyltransferase activity, transferring groups other than amino-acyl groups"/>
    <property type="evidence" value="ECO:0007669"/>
    <property type="project" value="InterPro"/>
</dbReference>
<evidence type="ECO:0000259" key="2">
    <source>
        <dbReference type="Pfam" id="PF01757"/>
    </source>
</evidence>
<dbReference type="AlphaFoldDB" id="A0A752RW06"/>
<dbReference type="EMBL" id="DAAWFV010000016">
    <property type="protein sequence ID" value="HAF7724174.1"/>
    <property type="molecule type" value="Genomic_DNA"/>
</dbReference>
<organism evidence="3">
    <name type="scientific">Salmonella enterica subsp. enterica serovar Carrau</name>
    <dbReference type="NCBI Taxonomy" id="1160739"/>
    <lineage>
        <taxon>Bacteria</taxon>
        <taxon>Pseudomonadati</taxon>
        <taxon>Pseudomonadota</taxon>
        <taxon>Gammaproteobacteria</taxon>
        <taxon>Enterobacterales</taxon>
        <taxon>Enterobacteriaceae</taxon>
        <taxon>Salmonella</taxon>
    </lineage>
</organism>
<dbReference type="InterPro" id="IPR002656">
    <property type="entry name" value="Acyl_transf_3_dom"/>
</dbReference>